<dbReference type="Proteomes" id="UP000242444">
    <property type="component" value="Unassembled WGS sequence"/>
</dbReference>
<protein>
    <submittedName>
        <fullName evidence="1">Uncharacterized protein</fullName>
    </submittedName>
</protein>
<comment type="caution">
    <text evidence="1">The sequence shown here is derived from an EMBL/GenBank/DDBJ whole genome shotgun (WGS) entry which is preliminary data.</text>
</comment>
<accession>A0A263D6A0</accession>
<name>A0A263D6A0_9PSEU</name>
<dbReference type="EMBL" id="NKYE01000003">
    <property type="protein sequence ID" value="OZM73990.1"/>
    <property type="molecule type" value="Genomic_DNA"/>
</dbReference>
<dbReference type="InParanoid" id="A0A263D6A0"/>
<evidence type="ECO:0000313" key="2">
    <source>
        <dbReference type="Proteomes" id="UP000242444"/>
    </source>
</evidence>
<reference evidence="1 2" key="1">
    <citation type="submission" date="2017-07" db="EMBL/GenBank/DDBJ databases">
        <title>Amycolatopsis antarcticus sp. nov., isolated from the surface of an Antarcticus brown macroalga.</title>
        <authorList>
            <person name="Wang J."/>
            <person name="Leiva S."/>
            <person name="Huang J."/>
            <person name="Huang Y."/>
        </authorList>
    </citation>
    <scope>NUCLEOTIDE SEQUENCE [LARGE SCALE GENOMIC DNA]</scope>
    <source>
        <strain evidence="1 2">AU-G6</strain>
    </source>
</reference>
<gene>
    <name evidence="1" type="ORF">CFN78_06795</name>
</gene>
<evidence type="ECO:0000313" key="1">
    <source>
        <dbReference type="EMBL" id="OZM73990.1"/>
    </source>
</evidence>
<organism evidence="1 2">
    <name type="scientific">Amycolatopsis antarctica</name>
    <dbReference type="NCBI Taxonomy" id="1854586"/>
    <lineage>
        <taxon>Bacteria</taxon>
        <taxon>Bacillati</taxon>
        <taxon>Actinomycetota</taxon>
        <taxon>Actinomycetes</taxon>
        <taxon>Pseudonocardiales</taxon>
        <taxon>Pseudonocardiaceae</taxon>
        <taxon>Amycolatopsis</taxon>
    </lineage>
</organism>
<dbReference type="AlphaFoldDB" id="A0A263D6A0"/>
<dbReference type="RefSeq" id="WP_094861747.1">
    <property type="nucleotide sequence ID" value="NZ_NKYE01000003.1"/>
</dbReference>
<proteinExistence type="predicted"/>
<keyword evidence="2" id="KW-1185">Reference proteome</keyword>
<sequence>MNDITAEYVRPRGRGVTRSEGGWVLLDVDGRRISPQSQRWQTQEAAEAEIPAYAASAARKAAQAAAAPTVMAEPAYRTSQTGWSDAAKRREGKPVDLGYIGAPGLGFALPTPTKGGGCYFCGVVGCTDC</sequence>